<keyword evidence="3" id="KW-1185">Reference proteome</keyword>
<gene>
    <name evidence="2" type="ORF">C7383_12323</name>
</gene>
<proteinExistence type="predicted"/>
<dbReference type="EMBL" id="QGGY01000023">
    <property type="protein sequence ID" value="PWJ72077.1"/>
    <property type="molecule type" value="Genomic_DNA"/>
</dbReference>
<sequence length="144" mass="16019">MENKNLAIASVPIQQWERLYDENTALLNGTVFPCLNMPFYAAESAAETPLGSAISALPQSENLSSGNEQTQLLLQIMTVSFVLDDLRLYMDTHPADTAPADIKKELVTKRKQLLSQFAQNHYPLTPDCEGCWQEGPMPWEGVCC</sequence>
<dbReference type="InterPro" id="IPR020256">
    <property type="entry name" value="Spore_coat_CotJA"/>
</dbReference>
<dbReference type="Pfam" id="PF11007">
    <property type="entry name" value="CotJA"/>
    <property type="match status" value="1"/>
</dbReference>
<protein>
    <submittedName>
        <fullName evidence="2">Spore coat associated protein JA (CotJA)</fullName>
    </submittedName>
</protein>
<name>A0AB73SXM6_9FIRM</name>
<comment type="caution">
    <text evidence="2">The sequence shown here is derived from an EMBL/GenBank/DDBJ whole genome shotgun (WGS) entry which is preliminary data.</text>
</comment>
<organism evidence="2 3">
    <name type="scientific">Murimonas intestini</name>
    <dbReference type="NCBI Taxonomy" id="1337051"/>
    <lineage>
        <taxon>Bacteria</taxon>
        <taxon>Bacillati</taxon>
        <taxon>Bacillota</taxon>
        <taxon>Clostridia</taxon>
        <taxon>Lachnospirales</taxon>
        <taxon>Lachnospiraceae</taxon>
        <taxon>Murimonas</taxon>
    </lineage>
</organism>
<dbReference type="InterPro" id="IPR024207">
    <property type="entry name" value="CotJB_dom"/>
</dbReference>
<dbReference type="Proteomes" id="UP000245412">
    <property type="component" value="Unassembled WGS sequence"/>
</dbReference>
<reference evidence="2 3" key="1">
    <citation type="submission" date="2018-05" db="EMBL/GenBank/DDBJ databases">
        <authorList>
            <person name="Goeker M."/>
            <person name="Huntemann M."/>
            <person name="Clum A."/>
            <person name="Pillay M."/>
            <person name="Palaniappan K."/>
            <person name="Varghese N."/>
            <person name="Mikhailova N."/>
            <person name="Stamatis D."/>
            <person name="Reddy T."/>
            <person name="Daum C."/>
            <person name="Shapiro N."/>
            <person name="Ivanova N."/>
            <person name="Kyrpides N."/>
            <person name="Woyke T."/>
        </authorList>
    </citation>
    <scope>NUCLEOTIDE SEQUENCE [LARGE SCALE GENOMIC DNA]</scope>
    <source>
        <strain evidence="2 3">DSM 26524</strain>
    </source>
</reference>
<accession>A0AB73SXM6</accession>
<feature type="domain" description="Protein CotJB" evidence="1">
    <location>
        <begin position="71"/>
        <end position="140"/>
    </location>
</feature>
<evidence type="ECO:0000259" key="1">
    <source>
        <dbReference type="Pfam" id="PF12652"/>
    </source>
</evidence>
<dbReference type="AlphaFoldDB" id="A0AB73SXM6"/>
<dbReference type="Pfam" id="PF12652">
    <property type="entry name" value="CotJB"/>
    <property type="match status" value="1"/>
</dbReference>
<dbReference type="RefSeq" id="WP_257497946.1">
    <property type="nucleotide sequence ID" value="NZ_JANKBI010000027.1"/>
</dbReference>
<evidence type="ECO:0000313" key="3">
    <source>
        <dbReference type="Proteomes" id="UP000245412"/>
    </source>
</evidence>
<evidence type="ECO:0000313" key="2">
    <source>
        <dbReference type="EMBL" id="PWJ72077.1"/>
    </source>
</evidence>